<proteinExistence type="predicted"/>
<protein>
    <submittedName>
        <fullName evidence="2">Uncharacterized protein</fullName>
    </submittedName>
</protein>
<feature type="region of interest" description="Disordered" evidence="1">
    <location>
        <begin position="1"/>
        <end position="52"/>
    </location>
</feature>
<organism evidence="2 3">
    <name type="scientific">Toxoplasma gondii RUB</name>
    <dbReference type="NCBI Taxonomy" id="935652"/>
    <lineage>
        <taxon>Eukaryota</taxon>
        <taxon>Sar</taxon>
        <taxon>Alveolata</taxon>
        <taxon>Apicomplexa</taxon>
        <taxon>Conoidasida</taxon>
        <taxon>Coccidia</taxon>
        <taxon>Eucoccidiorida</taxon>
        <taxon>Eimeriorina</taxon>
        <taxon>Sarcocystidae</taxon>
        <taxon>Toxoplasma</taxon>
    </lineage>
</organism>
<dbReference type="Proteomes" id="UP000028834">
    <property type="component" value="Unassembled WGS sequence"/>
</dbReference>
<feature type="compositionally biased region" description="Polar residues" evidence="1">
    <location>
        <begin position="42"/>
        <end position="52"/>
    </location>
</feature>
<evidence type="ECO:0000313" key="2">
    <source>
        <dbReference type="EMBL" id="KFG56671.1"/>
    </source>
</evidence>
<dbReference type="VEuPathDB" id="ToxoDB:TGRUB_433910"/>
<evidence type="ECO:0000256" key="1">
    <source>
        <dbReference type="SAM" id="MobiDB-lite"/>
    </source>
</evidence>
<evidence type="ECO:0000313" key="3">
    <source>
        <dbReference type="Proteomes" id="UP000028834"/>
    </source>
</evidence>
<feature type="non-terminal residue" evidence="2">
    <location>
        <position position="1"/>
    </location>
</feature>
<sequence length="52" mass="5635">LWCHQTQHVDRSCQSDVGPGGASVSQMKHGRPARTAPPPPANYTSSRSPHQQ</sequence>
<reference evidence="2 3" key="1">
    <citation type="submission" date="2014-05" db="EMBL/GenBank/DDBJ databases">
        <authorList>
            <person name="Sibley D."/>
            <person name="Venepally P."/>
            <person name="Karamycheva S."/>
            <person name="Hadjithomas M."/>
            <person name="Khan A."/>
            <person name="Brunk B."/>
            <person name="Roos D."/>
            <person name="Caler E."/>
            <person name="Lorenzi H."/>
        </authorList>
    </citation>
    <scope>NUCLEOTIDE SEQUENCE [LARGE SCALE GENOMIC DNA]</scope>
    <source>
        <strain evidence="2 3">RUB</strain>
    </source>
</reference>
<gene>
    <name evidence="2" type="ORF">TGRUB_433910</name>
</gene>
<name>A0A086LJ53_TOXGO</name>
<comment type="caution">
    <text evidence="2">The sequence shown here is derived from an EMBL/GenBank/DDBJ whole genome shotgun (WGS) entry which is preliminary data.</text>
</comment>
<dbReference type="AlphaFoldDB" id="A0A086LJ53"/>
<dbReference type="EMBL" id="AFYV02003110">
    <property type="protein sequence ID" value="KFG56671.1"/>
    <property type="molecule type" value="Genomic_DNA"/>
</dbReference>
<accession>A0A086LJ53</accession>